<keyword evidence="4" id="KW-1185">Reference proteome</keyword>
<dbReference type="RefSeq" id="WP_219507067.1">
    <property type="nucleotide sequence ID" value="NZ_JAHXDN010000008.1"/>
</dbReference>
<dbReference type="Proteomes" id="UP001138661">
    <property type="component" value="Unassembled WGS sequence"/>
</dbReference>
<dbReference type="GO" id="GO:0016020">
    <property type="term" value="C:membrane"/>
    <property type="evidence" value="ECO:0007669"/>
    <property type="project" value="InterPro"/>
</dbReference>
<dbReference type="InterPro" id="IPR004089">
    <property type="entry name" value="MCPsignal_dom"/>
</dbReference>
<sequence>MELNLNWTKDPVVQLEDAILPVLWLPIEFVLDHDPSASLVDLSPTLDRAADILRSCGTEFLEADGAVVASDGCDTCEQAADLVAQMHDMLKSFAEQTPDREATRAFVKFVQSKVRPAVLAAINVFRETFLTMVLSRQHKHANMSVHSIAELDVISKKIFFVAINASVEAARVGDHGAGFAHISSEIRSLSQSAQAMIEKMRTE</sequence>
<dbReference type="PROSITE" id="PS50111">
    <property type="entry name" value="CHEMOTAXIS_TRANSDUC_2"/>
    <property type="match status" value="1"/>
</dbReference>
<protein>
    <recommendedName>
        <fullName evidence="2">Methyl-accepting transducer domain-containing protein</fullName>
    </recommendedName>
</protein>
<keyword evidence="1" id="KW-0807">Transducer</keyword>
<evidence type="ECO:0000313" key="4">
    <source>
        <dbReference type="Proteomes" id="UP001138661"/>
    </source>
</evidence>
<dbReference type="EMBL" id="JAHXDN010000008">
    <property type="protein sequence ID" value="MBW4710471.1"/>
    <property type="molecule type" value="Genomic_DNA"/>
</dbReference>
<reference evidence="3" key="1">
    <citation type="submission" date="2021-07" db="EMBL/GenBank/DDBJ databases">
        <title>Roseobacter insulae sp. nov., isolated from a tidal flat.</title>
        <authorList>
            <person name="Park S."/>
            <person name="Yoon J.-H."/>
        </authorList>
    </citation>
    <scope>NUCLEOTIDE SEQUENCE</scope>
    <source>
        <strain evidence="3">YSTF-M11</strain>
    </source>
</reference>
<evidence type="ECO:0000313" key="3">
    <source>
        <dbReference type="EMBL" id="MBW4710471.1"/>
    </source>
</evidence>
<name>A0A9X1FZK0_9RHOB</name>
<comment type="caution">
    <text evidence="3">The sequence shown here is derived from an EMBL/GenBank/DDBJ whole genome shotgun (WGS) entry which is preliminary data.</text>
</comment>
<organism evidence="3 4">
    <name type="scientific">Roseobacter insulae</name>
    <dbReference type="NCBI Taxonomy" id="2859783"/>
    <lineage>
        <taxon>Bacteria</taxon>
        <taxon>Pseudomonadati</taxon>
        <taxon>Pseudomonadota</taxon>
        <taxon>Alphaproteobacteria</taxon>
        <taxon>Rhodobacterales</taxon>
        <taxon>Roseobacteraceae</taxon>
        <taxon>Roseobacter</taxon>
    </lineage>
</organism>
<proteinExistence type="predicted"/>
<dbReference type="GO" id="GO:0007165">
    <property type="term" value="P:signal transduction"/>
    <property type="evidence" value="ECO:0007669"/>
    <property type="project" value="UniProtKB-KW"/>
</dbReference>
<evidence type="ECO:0000259" key="2">
    <source>
        <dbReference type="PROSITE" id="PS50111"/>
    </source>
</evidence>
<accession>A0A9X1FZK0</accession>
<gene>
    <name evidence="3" type="ORF">KX928_21995</name>
</gene>
<dbReference type="Pfam" id="PF00015">
    <property type="entry name" value="MCPsignal"/>
    <property type="match status" value="1"/>
</dbReference>
<dbReference type="AlphaFoldDB" id="A0A9X1FZK0"/>
<feature type="domain" description="Methyl-accepting transducer" evidence="2">
    <location>
        <begin position="151"/>
        <end position="203"/>
    </location>
</feature>
<evidence type="ECO:0000256" key="1">
    <source>
        <dbReference type="PROSITE-ProRule" id="PRU00284"/>
    </source>
</evidence>